<keyword evidence="12" id="KW-1185">Reference proteome</keyword>
<dbReference type="InterPro" id="IPR009100">
    <property type="entry name" value="AcylCoA_DH/oxidase_NM_dom_sf"/>
</dbReference>
<feature type="domain" description="Acyl-CoA dehydrogenase/oxidase N-terminal" evidence="10">
    <location>
        <begin position="8"/>
        <end position="118"/>
    </location>
</feature>
<dbReference type="Gene3D" id="1.20.140.10">
    <property type="entry name" value="Butyryl-CoA Dehydrogenase, subunit A, domain 3"/>
    <property type="match status" value="1"/>
</dbReference>
<dbReference type="PANTHER" id="PTHR43884">
    <property type="entry name" value="ACYL-COA DEHYDROGENASE"/>
    <property type="match status" value="1"/>
</dbReference>
<evidence type="ECO:0000256" key="1">
    <source>
        <dbReference type="ARBA" id="ARBA00001974"/>
    </source>
</evidence>
<dbReference type="AlphaFoldDB" id="A0A660C714"/>
<feature type="domain" description="Acyl-CoA oxidase/dehydrogenase middle" evidence="9">
    <location>
        <begin position="123"/>
        <end position="234"/>
    </location>
</feature>
<dbReference type="InterPro" id="IPR046373">
    <property type="entry name" value="Acyl-CoA_Oxase/DH_mid-dom_sf"/>
</dbReference>
<evidence type="ECO:0000259" key="8">
    <source>
        <dbReference type="Pfam" id="PF00441"/>
    </source>
</evidence>
<dbReference type="GO" id="GO:0050660">
    <property type="term" value="F:flavin adenine dinucleotide binding"/>
    <property type="evidence" value="ECO:0007669"/>
    <property type="project" value="InterPro"/>
</dbReference>
<accession>A0A660C714</accession>
<evidence type="ECO:0000313" key="11">
    <source>
        <dbReference type="EMBL" id="TWH19136.1"/>
    </source>
</evidence>
<feature type="compositionally biased region" description="Gly residues" evidence="7">
    <location>
        <begin position="148"/>
        <end position="162"/>
    </location>
</feature>
<evidence type="ECO:0000256" key="2">
    <source>
        <dbReference type="ARBA" id="ARBA00009347"/>
    </source>
</evidence>
<proteinExistence type="inferred from homology"/>
<dbReference type="InterPro" id="IPR013786">
    <property type="entry name" value="AcylCoA_DH/ox_N"/>
</dbReference>
<evidence type="ECO:0000313" key="12">
    <source>
        <dbReference type="Proteomes" id="UP000317303"/>
    </source>
</evidence>
<dbReference type="SUPFAM" id="SSF56645">
    <property type="entry name" value="Acyl-CoA dehydrogenase NM domain-like"/>
    <property type="match status" value="1"/>
</dbReference>
<dbReference type="Pfam" id="PF02770">
    <property type="entry name" value="Acyl-CoA_dh_M"/>
    <property type="match status" value="1"/>
</dbReference>
<evidence type="ECO:0000256" key="4">
    <source>
        <dbReference type="ARBA" id="ARBA00022827"/>
    </source>
</evidence>
<dbReference type="EMBL" id="VLJV01000001">
    <property type="protein sequence ID" value="TWH19136.1"/>
    <property type="molecule type" value="Genomic_DNA"/>
</dbReference>
<reference evidence="11 12" key="1">
    <citation type="submission" date="2019-07" db="EMBL/GenBank/DDBJ databases">
        <title>R&amp;d 2014.</title>
        <authorList>
            <person name="Klenk H.-P."/>
        </authorList>
    </citation>
    <scope>NUCLEOTIDE SEQUENCE [LARGE SCALE GENOMIC DNA]</scope>
    <source>
        <strain evidence="11 12">DSM 43194</strain>
    </source>
</reference>
<keyword evidence="5 6" id="KW-0560">Oxidoreductase</keyword>
<dbReference type="InterPro" id="IPR006091">
    <property type="entry name" value="Acyl-CoA_Oxase/DH_mid-dom"/>
</dbReference>
<keyword evidence="3 6" id="KW-0285">Flavoprotein</keyword>
<name>A0A660C714_9PSEU</name>
<evidence type="ECO:0000256" key="5">
    <source>
        <dbReference type="ARBA" id="ARBA00023002"/>
    </source>
</evidence>
<dbReference type="PANTHER" id="PTHR43884:SF12">
    <property type="entry name" value="ISOVALERYL-COA DEHYDROGENASE, MITOCHONDRIAL-RELATED"/>
    <property type="match status" value="1"/>
</dbReference>
<feature type="domain" description="Acyl-CoA dehydrogenase/oxidase C-terminal" evidence="8">
    <location>
        <begin position="247"/>
        <end position="395"/>
    </location>
</feature>
<sequence length="401" mass="43274">MTDTVLDPEEQAIVDTVRDFVDRDVRPVARDLEHENTYPETLIEEMKRLGIFGLAIPEPYGEVRVSTPCYALVTEELARGWMSLAGAMGGHTVVAKLITDYGTDEQKQRYLPRLATGQLRATMALTEPGGGSDLQNLRTVATPVRGSGDSGDGGESRGGAPGGYVLNGSKTWITNARRAGLVAVLCKTDPAADPPHRGISVLLVEKGPGFTVSRDLPKLGYKGVESCELSFDDCRVPADALLGGVEGRGFSQMMRGLEIGRIQVAARATGVARAAFDDALRYAQERESFGVPIWKHQSVGNHLADMGTKLTAARQLLLHAARRYDSGQRSDMEAGMAKLFCSETAMEVALAAVRVHGGYGYSTEFDVERYFRDAPLMIVGEGTNEIQKGVIARQLVTRGGL</sequence>
<evidence type="ECO:0000256" key="7">
    <source>
        <dbReference type="SAM" id="MobiDB-lite"/>
    </source>
</evidence>
<dbReference type="Proteomes" id="UP000317303">
    <property type="component" value="Unassembled WGS sequence"/>
</dbReference>
<comment type="cofactor">
    <cofactor evidence="1 6">
        <name>FAD</name>
        <dbReference type="ChEBI" id="CHEBI:57692"/>
    </cofactor>
</comment>
<gene>
    <name evidence="11" type="ORF">JD82_00959</name>
</gene>
<protein>
    <submittedName>
        <fullName evidence="11">Alkylation response protein AidB-like acyl-CoA dehydrogenase</fullName>
    </submittedName>
</protein>
<organism evidence="11 12">
    <name type="scientific">Prauserella rugosa</name>
    <dbReference type="NCBI Taxonomy" id="43354"/>
    <lineage>
        <taxon>Bacteria</taxon>
        <taxon>Bacillati</taxon>
        <taxon>Actinomycetota</taxon>
        <taxon>Actinomycetes</taxon>
        <taxon>Pseudonocardiales</taxon>
        <taxon>Pseudonocardiaceae</taxon>
        <taxon>Prauserella</taxon>
    </lineage>
</organism>
<dbReference type="Pfam" id="PF02771">
    <property type="entry name" value="Acyl-CoA_dh_N"/>
    <property type="match status" value="1"/>
</dbReference>
<evidence type="ECO:0000256" key="3">
    <source>
        <dbReference type="ARBA" id="ARBA00022630"/>
    </source>
</evidence>
<dbReference type="InterPro" id="IPR009075">
    <property type="entry name" value="AcylCo_DH/oxidase_C"/>
</dbReference>
<comment type="similarity">
    <text evidence="2 6">Belongs to the acyl-CoA dehydrogenase family.</text>
</comment>
<evidence type="ECO:0000259" key="10">
    <source>
        <dbReference type="Pfam" id="PF02771"/>
    </source>
</evidence>
<dbReference type="FunFam" id="1.20.140.10:FF:000001">
    <property type="entry name" value="Acyl-CoA dehydrogenase"/>
    <property type="match status" value="1"/>
</dbReference>
<dbReference type="Pfam" id="PF00441">
    <property type="entry name" value="Acyl-CoA_dh_1"/>
    <property type="match status" value="1"/>
</dbReference>
<dbReference type="Gene3D" id="2.40.110.10">
    <property type="entry name" value="Butyryl-CoA Dehydrogenase, subunit A, domain 2"/>
    <property type="match status" value="1"/>
</dbReference>
<dbReference type="InterPro" id="IPR036250">
    <property type="entry name" value="AcylCo_DH-like_C"/>
</dbReference>
<dbReference type="GO" id="GO:0003995">
    <property type="term" value="F:acyl-CoA dehydrogenase activity"/>
    <property type="evidence" value="ECO:0007669"/>
    <property type="project" value="TreeGrafter"/>
</dbReference>
<comment type="caution">
    <text evidence="11">The sequence shown here is derived from an EMBL/GenBank/DDBJ whole genome shotgun (WGS) entry which is preliminary data.</text>
</comment>
<dbReference type="InterPro" id="IPR037069">
    <property type="entry name" value="AcylCoA_DH/ox_N_sf"/>
</dbReference>
<dbReference type="PIRSF" id="PIRSF016578">
    <property type="entry name" value="HsaA"/>
    <property type="match status" value="1"/>
</dbReference>
<evidence type="ECO:0000256" key="6">
    <source>
        <dbReference type="RuleBase" id="RU362125"/>
    </source>
</evidence>
<keyword evidence="4 6" id="KW-0274">FAD</keyword>
<dbReference type="Gene3D" id="1.10.540.10">
    <property type="entry name" value="Acyl-CoA dehydrogenase/oxidase, N-terminal domain"/>
    <property type="match status" value="1"/>
</dbReference>
<feature type="region of interest" description="Disordered" evidence="7">
    <location>
        <begin position="143"/>
        <end position="162"/>
    </location>
</feature>
<dbReference type="SUPFAM" id="SSF47203">
    <property type="entry name" value="Acyl-CoA dehydrogenase C-terminal domain-like"/>
    <property type="match status" value="1"/>
</dbReference>
<evidence type="ECO:0000259" key="9">
    <source>
        <dbReference type="Pfam" id="PF02770"/>
    </source>
</evidence>
<dbReference type="OrthoDB" id="8876745at2"/>